<evidence type="ECO:0000256" key="1">
    <source>
        <dbReference type="ARBA" id="ARBA00022553"/>
    </source>
</evidence>
<name>A0A345RQE9_9PSED</name>
<reference evidence="4 5" key="1">
    <citation type="submission" date="2018-05" db="EMBL/GenBank/DDBJ databases">
        <title>Complete genome sequence of Pseudomonas kribbensis 46-2(T).</title>
        <authorList>
            <person name="Jeong H."/>
            <person name="Lee S.-G."/>
            <person name="Rha E."/>
            <person name="Kim H."/>
        </authorList>
    </citation>
    <scope>NUCLEOTIDE SEQUENCE [LARGE SCALE GENOMIC DNA]</scope>
    <source>
        <strain evidence="4 5">46-2</strain>
    </source>
</reference>
<dbReference type="SUPFAM" id="SSF52172">
    <property type="entry name" value="CheY-like"/>
    <property type="match status" value="1"/>
</dbReference>
<evidence type="ECO:0000313" key="5">
    <source>
        <dbReference type="Proteomes" id="UP000253720"/>
    </source>
</evidence>
<evidence type="ECO:0000313" key="4">
    <source>
        <dbReference type="EMBL" id="AXI61515.1"/>
    </source>
</evidence>
<dbReference type="Pfam" id="PF00072">
    <property type="entry name" value="Response_reg"/>
    <property type="match status" value="1"/>
</dbReference>
<dbReference type="Gene3D" id="3.40.50.2300">
    <property type="match status" value="1"/>
</dbReference>
<dbReference type="InterPro" id="IPR050595">
    <property type="entry name" value="Bact_response_regulator"/>
</dbReference>
<dbReference type="GO" id="GO:0000160">
    <property type="term" value="P:phosphorelay signal transduction system"/>
    <property type="evidence" value="ECO:0007669"/>
    <property type="project" value="InterPro"/>
</dbReference>
<dbReference type="KEGG" id="pke:DLD99_13875"/>
<dbReference type="RefSeq" id="WP_114882862.1">
    <property type="nucleotide sequence ID" value="NZ_CP029608.1"/>
</dbReference>
<proteinExistence type="predicted"/>
<dbReference type="PANTHER" id="PTHR44591:SF21">
    <property type="entry name" value="TWO-COMPONENT RESPONSE REGULATOR"/>
    <property type="match status" value="1"/>
</dbReference>
<dbReference type="InterPro" id="IPR001789">
    <property type="entry name" value="Sig_transdc_resp-reg_receiver"/>
</dbReference>
<dbReference type="Proteomes" id="UP000253720">
    <property type="component" value="Chromosome"/>
</dbReference>
<dbReference type="InterPro" id="IPR011006">
    <property type="entry name" value="CheY-like_superfamily"/>
</dbReference>
<dbReference type="EMBL" id="CP029608">
    <property type="protein sequence ID" value="AXI61515.1"/>
    <property type="molecule type" value="Genomic_DNA"/>
</dbReference>
<protein>
    <submittedName>
        <fullName evidence="4">Response regulator</fullName>
    </submittedName>
</protein>
<accession>A0A345RQE9</accession>
<feature type="domain" description="Response regulatory" evidence="3">
    <location>
        <begin position="7"/>
        <end position="118"/>
    </location>
</feature>
<keyword evidence="1 2" id="KW-0597">Phosphoprotein</keyword>
<dbReference type="PROSITE" id="PS50110">
    <property type="entry name" value="RESPONSE_REGULATORY"/>
    <property type="match status" value="1"/>
</dbReference>
<feature type="modified residue" description="4-aspartylphosphate" evidence="2">
    <location>
        <position position="58"/>
    </location>
</feature>
<gene>
    <name evidence="4" type="ORF">DLD99_13875</name>
</gene>
<evidence type="ECO:0000259" key="3">
    <source>
        <dbReference type="PROSITE" id="PS50110"/>
    </source>
</evidence>
<dbReference type="AlphaFoldDB" id="A0A345RQE9"/>
<dbReference type="SMART" id="SM00448">
    <property type="entry name" value="REC"/>
    <property type="match status" value="1"/>
</dbReference>
<sequence length="121" mass="13265">MSTTTSTILVVEDDTIVRMLIVDVLEELDFKVLEADGSEQALAIIKDANQHIDLMMTDVGLPIMDGRQLATEARNIRPSLPILFASGYAETIEVPADMHVIGKPFSIDQLRDKVKAVIGQS</sequence>
<keyword evidence="5" id="KW-1185">Reference proteome</keyword>
<organism evidence="4 5">
    <name type="scientific">Pseudomonas kribbensis</name>
    <dbReference type="NCBI Taxonomy" id="1628086"/>
    <lineage>
        <taxon>Bacteria</taxon>
        <taxon>Pseudomonadati</taxon>
        <taxon>Pseudomonadota</taxon>
        <taxon>Gammaproteobacteria</taxon>
        <taxon>Pseudomonadales</taxon>
        <taxon>Pseudomonadaceae</taxon>
        <taxon>Pseudomonas</taxon>
    </lineage>
</organism>
<dbReference type="PANTHER" id="PTHR44591">
    <property type="entry name" value="STRESS RESPONSE REGULATOR PROTEIN 1"/>
    <property type="match status" value="1"/>
</dbReference>
<evidence type="ECO:0000256" key="2">
    <source>
        <dbReference type="PROSITE-ProRule" id="PRU00169"/>
    </source>
</evidence>